<comment type="subunit">
    <text evidence="8">Homodimer.</text>
</comment>
<evidence type="ECO:0000259" key="16">
    <source>
        <dbReference type="Pfam" id="PF05201"/>
    </source>
</evidence>
<feature type="site" description="Important for activity" evidence="8 12">
    <location>
        <position position="99"/>
    </location>
</feature>
<comment type="function">
    <text evidence="8">Catalyzes the NADPH-dependent reduction of glutamyl-tRNA(Glu) to glutamate 1-semialdehyde (GSA).</text>
</comment>
<dbReference type="OrthoDB" id="110209at2"/>
<dbReference type="InterPro" id="IPR015896">
    <property type="entry name" value="4pyrrol_synth_GluRdtase_dimer"/>
</dbReference>
<name>A0A3N0E015_9ACTN</name>
<evidence type="ECO:0000259" key="14">
    <source>
        <dbReference type="Pfam" id="PF00745"/>
    </source>
</evidence>
<dbReference type="InterPro" id="IPR000343">
    <property type="entry name" value="4pyrrol_synth_GluRdtase"/>
</dbReference>
<comment type="domain">
    <text evidence="8">Possesses an unusual extended V-shaped dimeric structure with each monomer consisting of three distinct domains arranged along a curved 'spinal' alpha-helix. The N-terminal catalytic domain specifically recognizes the glutamate moiety of the substrate. The second domain is the NADPH-binding domain, and the third C-terminal domain is responsible for dimerization.</text>
</comment>
<comment type="catalytic activity">
    <reaction evidence="7 8 13">
        <text>(S)-4-amino-5-oxopentanoate + tRNA(Glu) + NADP(+) = L-glutamyl-tRNA(Glu) + NADPH + H(+)</text>
        <dbReference type="Rhea" id="RHEA:12344"/>
        <dbReference type="Rhea" id="RHEA-COMP:9663"/>
        <dbReference type="Rhea" id="RHEA-COMP:9680"/>
        <dbReference type="ChEBI" id="CHEBI:15378"/>
        <dbReference type="ChEBI" id="CHEBI:57501"/>
        <dbReference type="ChEBI" id="CHEBI:57783"/>
        <dbReference type="ChEBI" id="CHEBI:58349"/>
        <dbReference type="ChEBI" id="CHEBI:78442"/>
        <dbReference type="ChEBI" id="CHEBI:78520"/>
        <dbReference type="EC" id="1.2.1.70"/>
    </reaction>
</comment>
<accession>A0A3N0E015</accession>
<comment type="miscellaneous">
    <text evidence="8">During catalysis, the active site Cys acts as a nucleophile attacking the alpha-carbonyl group of tRNA-bound glutamate with the formation of a thioester intermediate between enzyme and glutamate, and the concomitant release of tRNA(Glu). The thioester intermediate is finally reduced by direct hydride transfer from NADPH, to form the product GSA.</text>
</comment>
<evidence type="ECO:0000313" key="18">
    <source>
        <dbReference type="Proteomes" id="UP000277094"/>
    </source>
</evidence>
<dbReference type="PANTHER" id="PTHR43013:SF1">
    <property type="entry name" value="GLUTAMYL-TRNA REDUCTASE"/>
    <property type="match status" value="1"/>
</dbReference>
<dbReference type="SUPFAM" id="SSF69742">
    <property type="entry name" value="Glutamyl tRNA-reductase catalytic, N-terminal domain"/>
    <property type="match status" value="1"/>
</dbReference>
<dbReference type="SUPFAM" id="SSF69075">
    <property type="entry name" value="Glutamyl tRNA-reductase dimerization domain"/>
    <property type="match status" value="1"/>
</dbReference>
<evidence type="ECO:0000256" key="8">
    <source>
        <dbReference type="HAMAP-Rule" id="MF_00087"/>
    </source>
</evidence>
<feature type="binding site" evidence="8 11">
    <location>
        <begin position="189"/>
        <end position="194"/>
    </location>
    <ligand>
        <name>NADP(+)</name>
        <dbReference type="ChEBI" id="CHEBI:58349"/>
    </ligand>
</feature>
<feature type="active site" description="Nucleophile" evidence="8 9">
    <location>
        <position position="50"/>
    </location>
</feature>
<dbReference type="PANTHER" id="PTHR43013">
    <property type="entry name" value="GLUTAMYL-TRNA REDUCTASE"/>
    <property type="match status" value="1"/>
</dbReference>
<feature type="binding site" evidence="8 10">
    <location>
        <position position="109"/>
    </location>
    <ligand>
        <name>substrate</name>
    </ligand>
</feature>
<dbReference type="InterPro" id="IPR015895">
    <property type="entry name" value="4pyrrol_synth_GluRdtase_N"/>
</dbReference>
<evidence type="ECO:0000256" key="10">
    <source>
        <dbReference type="PIRSR" id="PIRSR000445-2"/>
    </source>
</evidence>
<dbReference type="GO" id="GO:0008883">
    <property type="term" value="F:glutamyl-tRNA reductase activity"/>
    <property type="evidence" value="ECO:0007669"/>
    <property type="project" value="UniProtKB-UniRule"/>
</dbReference>
<dbReference type="Gene3D" id="3.30.460.30">
    <property type="entry name" value="Glutamyl-tRNA reductase, N-terminal domain"/>
    <property type="match status" value="1"/>
</dbReference>
<reference evidence="17 18" key="1">
    <citation type="submission" date="2018-11" db="EMBL/GenBank/DDBJ databases">
        <authorList>
            <person name="Li F."/>
        </authorList>
    </citation>
    <scope>NUCLEOTIDE SEQUENCE [LARGE SCALE GENOMIC DNA]</scope>
    <source>
        <strain evidence="17 18">KIS18-7</strain>
    </source>
</reference>
<evidence type="ECO:0000256" key="6">
    <source>
        <dbReference type="ARBA" id="ARBA00023244"/>
    </source>
</evidence>
<evidence type="ECO:0000256" key="12">
    <source>
        <dbReference type="PIRSR" id="PIRSR000445-4"/>
    </source>
</evidence>
<dbReference type="HAMAP" id="MF_00087">
    <property type="entry name" value="Glu_tRNA_reductase"/>
    <property type="match status" value="1"/>
</dbReference>
<keyword evidence="5 8" id="KW-0560">Oxidoreductase</keyword>
<evidence type="ECO:0000256" key="9">
    <source>
        <dbReference type="PIRSR" id="PIRSR000445-1"/>
    </source>
</evidence>
<dbReference type="Proteomes" id="UP000277094">
    <property type="component" value="Unassembled WGS sequence"/>
</dbReference>
<dbReference type="Pfam" id="PF05201">
    <property type="entry name" value="GlutR_N"/>
    <property type="match status" value="1"/>
</dbReference>
<evidence type="ECO:0000256" key="11">
    <source>
        <dbReference type="PIRSR" id="PIRSR000445-3"/>
    </source>
</evidence>
<evidence type="ECO:0000256" key="5">
    <source>
        <dbReference type="ARBA" id="ARBA00023002"/>
    </source>
</evidence>
<dbReference type="SUPFAM" id="SSF51735">
    <property type="entry name" value="NAD(P)-binding Rossmann-fold domains"/>
    <property type="match status" value="1"/>
</dbReference>
<dbReference type="EC" id="1.2.1.70" evidence="3 8"/>
<dbReference type="AlphaFoldDB" id="A0A3N0E015"/>
<comment type="pathway">
    <text evidence="1 8 13">Porphyrin-containing compound metabolism; protoporphyrin-IX biosynthesis; 5-aminolevulinate from L-glutamyl-tRNA(Glu): step 1/2.</text>
</comment>
<organism evidence="17 18">
    <name type="scientific">Nocardioides marmorisolisilvae</name>
    <dbReference type="NCBI Taxonomy" id="1542737"/>
    <lineage>
        <taxon>Bacteria</taxon>
        <taxon>Bacillati</taxon>
        <taxon>Actinomycetota</taxon>
        <taxon>Actinomycetes</taxon>
        <taxon>Propionibacteriales</taxon>
        <taxon>Nocardioidaceae</taxon>
        <taxon>Nocardioides</taxon>
    </lineage>
</organism>
<dbReference type="PIRSF" id="PIRSF000445">
    <property type="entry name" value="4pyrrol_synth_GluRdtase"/>
    <property type="match status" value="1"/>
</dbReference>
<sequence>MSVLVVGISHNSAPVPVLELIARDSDGTAKLIRDVADNEHVVEATVLSTCNRIEVYAEVDRFHGSVEAISRMLLTPAPGSPDEYVPHLYVHYDDGAVSHLFHVASGLDSMVVGESQILGQAREALRVGQEAGTVGPALNSLFQQALRVGKRSHAETDIDRAGPSLVAYAIDQATRHLGRDTDLKALVVGAGAMAGLAVATLSRGPASSVVVANRTATRAERLAEAYGGRAVGLDAIAAEAADVDVVITCTDSTGIQLDVERFRAARADSSRPVAVIDLALPRDVDPAVGHEPGVALIDLATLATELEQAGERSEVADVRKIVGQELQAFLAARHAAAVTPTVVALRTMATGVVETELQRLAGRLPELDDAARAEIEQAVRRVADKLLHQPTVRVKELANSTGAVSYAAALAELFSLDPEAVDAVTRVEGV</sequence>
<dbReference type="RefSeq" id="WP_123232399.1">
    <property type="nucleotide sequence ID" value="NZ_RJSG01000001.1"/>
</dbReference>
<comment type="caution">
    <text evidence="17">The sequence shown here is derived from an EMBL/GenBank/DDBJ whole genome shotgun (WGS) entry which is preliminary data.</text>
</comment>
<feature type="binding site" evidence="8 10">
    <location>
        <begin position="49"/>
        <end position="52"/>
    </location>
    <ligand>
        <name>substrate</name>
    </ligand>
</feature>
<dbReference type="FunFam" id="3.30.460.30:FF:000001">
    <property type="entry name" value="Glutamyl-tRNA reductase"/>
    <property type="match status" value="1"/>
</dbReference>
<evidence type="ECO:0000259" key="15">
    <source>
        <dbReference type="Pfam" id="PF01488"/>
    </source>
</evidence>
<dbReference type="InterPro" id="IPR036291">
    <property type="entry name" value="NAD(P)-bd_dom_sf"/>
</dbReference>
<dbReference type="CDD" id="cd05213">
    <property type="entry name" value="NAD_bind_Glutamyl_tRNA_reduct"/>
    <property type="match status" value="1"/>
</dbReference>
<dbReference type="UniPathway" id="UPA00251">
    <property type="reaction ID" value="UER00316"/>
</dbReference>
<feature type="domain" description="Glutamyl-tRNA reductase N-terminal" evidence="16">
    <location>
        <begin position="6"/>
        <end position="156"/>
    </location>
</feature>
<keyword evidence="4 8" id="KW-0521">NADP</keyword>
<proteinExistence type="inferred from homology"/>
<dbReference type="Gene3D" id="3.40.50.720">
    <property type="entry name" value="NAD(P)-binding Rossmann-like Domain"/>
    <property type="match status" value="1"/>
</dbReference>
<feature type="domain" description="Tetrapyrrole biosynthesis glutamyl-tRNA reductase dimerisation" evidence="14">
    <location>
        <begin position="318"/>
        <end position="416"/>
    </location>
</feature>
<evidence type="ECO:0000256" key="13">
    <source>
        <dbReference type="RuleBase" id="RU000584"/>
    </source>
</evidence>
<keyword evidence="18" id="KW-1185">Reference proteome</keyword>
<keyword evidence="6 8" id="KW-0627">Porphyrin biosynthesis</keyword>
<evidence type="ECO:0000256" key="4">
    <source>
        <dbReference type="ARBA" id="ARBA00022857"/>
    </source>
</evidence>
<evidence type="ECO:0000256" key="1">
    <source>
        <dbReference type="ARBA" id="ARBA00005059"/>
    </source>
</evidence>
<dbReference type="NCBIfam" id="NF000744">
    <property type="entry name" value="PRK00045.1-3"/>
    <property type="match status" value="1"/>
</dbReference>
<dbReference type="Pfam" id="PF00745">
    <property type="entry name" value="GlutR_dimer"/>
    <property type="match status" value="1"/>
</dbReference>
<feature type="binding site" evidence="8 10">
    <location>
        <position position="120"/>
    </location>
    <ligand>
        <name>substrate</name>
    </ligand>
</feature>
<comment type="similarity">
    <text evidence="2 8 13">Belongs to the glutamyl-tRNA reductase family.</text>
</comment>
<dbReference type="InterPro" id="IPR036343">
    <property type="entry name" value="GluRdtase_N_sf"/>
</dbReference>
<dbReference type="GO" id="GO:0050661">
    <property type="term" value="F:NADP binding"/>
    <property type="evidence" value="ECO:0007669"/>
    <property type="project" value="InterPro"/>
</dbReference>
<protein>
    <recommendedName>
        <fullName evidence="3 8">Glutamyl-tRNA reductase</fullName>
        <shortName evidence="8">GluTR</shortName>
        <ecNumber evidence="3 8">1.2.1.70</ecNumber>
    </recommendedName>
</protein>
<dbReference type="GO" id="GO:0019353">
    <property type="term" value="P:protoporphyrinogen IX biosynthetic process from glutamate"/>
    <property type="evidence" value="ECO:0007669"/>
    <property type="project" value="TreeGrafter"/>
</dbReference>
<evidence type="ECO:0000256" key="2">
    <source>
        <dbReference type="ARBA" id="ARBA00005916"/>
    </source>
</evidence>
<dbReference type="InterPro" id="IPR006151">
    <property type="entry name" value="Shikm_DH/Glu-tRNA_Rdtase"/>
</dbReference>
<evidence type="ECO:0000313" key="17">
    <source>
        <dbReference type="EMBL" id="RNL81195.1"/>
    </source>
</evidence>
<evidence type="ECO:0000256" key="3">
    <source>
        <dbReference type="ARBA" id="ARBA00012970"/>
    </source>
</evidence>
<dbReference type="EMBL" id="RJSG01000001">
    <property type="protein sequence ID" value="RNL81195.1"/>
    <property type="molecule type" value="Genomic_DNA"/>
</dbReference>
<dbReference type="Pfam" id="PF01488">
    <property type="entry name" value="Shikimate_DH"/>
    <property type="match status" value="1"/>
</dbReference>
<feature type="domain" description="Quinate/shikimate 5-dehydrogenase/glutamyl-tRNA reductase" evidence="15">
    <location>
        <begin position="173"/>
        <end position="302"/>
    </location>
</feature>
<dbReference type="InterPro" id="IPR036453">
    <property type="entry name" value="GluRdtase_dimer_dom_sf"/>
</dbReference>
<feature type="binding site" evidence="8 10">
    <location>
        <begin position="114"/>
        <end position="116"/>
    </location>
    <ligand>
        <name>substrate</name>
    </ligand>
</feature>
<gene>
    <name evidence="8" type="primary">hemA</name>
    <name evidence="17" type="ORF">EFL95_02150</name>
</gene>
<dbReference type="NCBIfam" id="TIGR01035">
    <property type="entry name" value="hemA"/>
    <property type="match status" value="1"/>
</dbReference>
<evidence type="ECO:0000256" key="7">
    <source>
        <dbReference type="ARBA" id="ARBA00047464"/>
    </source>
</evidence>